<organism evidence="6 7">
    <name type="scientific">Gimesia fumaroli</name>
    <dbReference type="NCBI Taxonomy" id="2527976"/>
    <lineage>
        <taxon>Bacteria</taxon>
        <taxon>Pseudomonadati</taxon>
        <taxon>Planctomycetota</taxon>
        <taxon>Planctomycetia</taxon>
        <taxon>Planctomycetales</taxon>
        <taxon>Planctomycetaceae</taxon>
        <taxon>Gimesia</taxon>
    </lineage>
</organism>
<gene>
    <name evidence="6" type="primary">ravA_4</name>
    <name evidence="6" type="ORF">Enr17x_57530</name>
</gene>
<dbReference type="Gene3D" id="1.10.8.80">
    <property type="entry name" value="Magnesium chelatase subunit I, C-Terminal domain"/>
    <property type="match status" value="1"/>
</dbReference>
<dbReference type="InterPro" id="IPR050764">
    <property type="entry name" value="CbbQ/NirQ/NorQ/GpvN"/>
</dbReference>
<feature type="domain" description="ATPase AAA-3" evidence="4">
    <location>
        <begin position="64"/>
        <end position="198"/>
    </location>
</feature>
<dbReference type="GO" id="GO:0016887">
    <property type="term" value="F:ATP hydrolysis activity"/>
    <property type="evidence" value="ECO:0007669"/>
    <property type="project" value="InterPro"/>
</dbReference>
<evidence type="ECO:0000256" key="1">
    <source>
        <dbReference type="ARBA" id="ARBA00022741"/>
    </source>
</evidence>
<dbReference type="SUPFAM" id="SSF52540">
    <property type="entry name" value="P-loop containing nucleoside triphosphate hydrolases"/>
    <property type="match status" value="1"/>
</dbReference>
<keyword evidence="7" id="KW-1185">Reference proteome</keyword>
<protein>
    <submittedName>
        <fullName evidence="6">ATPase RavA</fullName>
        <ecNumber evidence="6">3.6.3.-</ecNumber>
    </submittedName>
</protein>
<accession>A0A518IKR0</accession>
<reference evidence="6 7" key="1">
    <citation type="submission" date="2019-03" db="EMBL/GenBank/DDBJ databases">
        <title>Deep-cultivation of Planctomycetes and their phenomic and genomic characterization uncovers novel biology.</title>
        <authorList>
            <person name="Wiegand S."/>
            <person name="Jogler M."/>
            <person name="Boedeker C."/>
            <person name="Pinto D."/>
            <person name="Vollmers J."/>
            <person name="Rivas-Marin E."/>
            <person name="Kohn T."/>
            <person name="Peeters S.H."/>
            <person name="Heuer A."/>
            <person name="Rast P."/>
            <person name="Oberbeckmann S."/>
            <person name="Bunk B."/>
            <person name="Jeske O."/>
            <person name="Meyerdierks A."/>
            <person name="Storesund J.E."/>
            <person name="Kallscheuer N."/>
            <person name="Luecker S."/>
            <person name="Lage O.M."/>
            <person name="Pohl T."/>
            <person name="Merkel B.J."/>
            <person name="Hornburger P."/>
            <person name="Mueller R.-W."/>
            <person name="Bruemmer F."/>
            <person name="Labrenz M."/>
            <person name="Spormann A.M."/>
            <person name="Op den Camp H."/>
            <person name="Overmann J."/>
            <person name="Amann R."/>
            <person name="Jetten M.S.M."/>
            <person name="Mascher T."/>
            <person name="Medema M.H."/>
            <person name="Devos D.P."/>
            <person name="Kaster A.-K."/>
            <person name="Ovreas L."/>
            <person name="Rohde M."/>
            <person name="Galperin M.Y."/>
            <person name="Jogler C."/>
        </authorList>
    </citation>
    <scope>NUCLEOTIDE SEQUENCE [LARGE SCALE GENOMIC DNA]</scope>
    <source>
        <strain evidence="6 7">Enr17</strain>
    </source>
</reference>
<dbReference type="InterPro" id="IPR041628">
    <property type="entry name" value="ChlI/MoxR_AAA_lid"/>
</dbReference>
<evidence type="ECO:0000313" key="6">
    <source>
        <dbReference type="EMBL" id="QDV53672.1"/>
    </source>
</evidence>
<dbReference type="PANTHER" id="PTHR42759">
    <property type="entry name" value="MOXR FAMILY PROTEIN"/>
    <property type="match status" value="1"/>
</dbReference>
<dbReference type="FunFam" id="3.40.50.300:FF:000640">
    <property type="entry name" value="MoxR family ATPase"/>
    <property type="match status" value="1"/>
</dbReference>
<evidence type="ECO:0000313" key="7">
    <source>
        <dbReference type="Proteomes" id="UP000318313"/>
    </source>
</evidence>
<sequence>MFHFFEQETGNIVSNDPTMETSDLEAVEKLHQAYERLMQEVNRVVIGQHQVVEELLISLLAGGHCLLVGVPGLAKTLIVHTLADTLNLSFNRVQFTPDLMPADITGTDVIQEDKSTGNRDFKFLPGPIFSNVVLADEINRTPPKTQAALLEAMQEHQVTAGGRKHKLPDPFFVLATQNPIEQEGTYPLPEAQLDRFMFEVKVDYPSEEEEFAIVRQTTSDDSYSVKKVLDLDELLSFQSLVRKVPVADHIIRYAMQFARMTRIRPGEDPSAEEVPDFIREFVSWGAGPRASQNLILGAKARAILHGKLYVSTDDVRAVAHPVLRHRIITNFNAEAEGMTPDKIVDRLIQLISVDSSQEKLDGRLPQVFRSADAR</sequence>
<dbReference type="InterPro" id="IPR011703">
    <property type="entry name" value="ATPase_AAA-3"/>
</dbReference>
<dbReference type="AlphaFoldDB" id="A0A518IKR0"/>
<dbReference type="PANTHER" id="PTHR42759:SF1">
    <property type="entry name" value="MAGNESIUM-CHELATASE SUBUNIT CHLD"/>
    <property type="match status" value="1"/>
</dbReference>
<name>A0A518IKR0_9PLAN</name>
<proteinExistence type="inferred from homology"/>
<dbReference type="GO" id="GO:0005524">
    <property type="term" value="F:ATP binding"/>
    <property type="evidence" value="ECO:0007669"/>
    <property type="project" value="UniProtKB-KW"/>
</dbReference>
<keyword evidence="6" id="KW-0378">Hydrolase</keyword>
<dbReference type="EC" id="3.6.3.-" evidence="6"/>
<dbReference type="CDD" id="cd00009">
    <property type="entry name" value="AAA"/>
    <property type="match status" value="1"/>
</dbReference>
<dbReference type="Proteomes" id="UP000318313">
    <property type="component" value="Chromosome"/>
</dbReference>
<evidence type="ECO:0000256" key="2">
    <source>
        <dbReference type="ARBA" id="ARBA00022840"/>
    </source>
</evidence>
<dbReference type="Gene3D" id="3.40.50.300">
    <property type="entry name" value="P-loop containing nucleotide triphosphate hydrolases"/>
    <property type="match status" value="1"/>
</dbReference>
<evidence type="ECO:0000256" key="3">
    <source>
        <dbReference type="ARBA" id="ARBA00061607"/>
    </source>
</evidence>
<keyword evidence="1" id="KW-0547">Nucleotide-binding</keyword>
<evidence type="ECO:0000259" key="5">
    <source>
        <dbReference type="Pfam" id="PF17863"/>
    </source>
</evidence>
<keyword evidence="2" id="KW-0067">ATP-binding</keyword>
<evidence type="ECO:0000259" key="4">
    <source>
        <dbReference type="Pfam" id="PF07726"/>
    </source>
</evidence>
<dbReference type="InterPro" id="IPR027417">
    <property type="entry name" value="P-loop_NTPase"/>
</dbReference>
<dbReference type="KEGG" id="gfm:Enr17x_57530"/>
<dbReference type="PIRSF" id="PIRSF002849">
    <property type="entry name" value="AAA_ATPase_chaperone_MoxR_prd"/>
    <property type="match status" value="1"/>
</dbReference>
<dbReference type="Pfam" id="PF17863">
    <property type="entry name" value="AAA_lid_2"/>
    <property type="match status" value="1"/>
</dbReference>
<dbReference type="Pfam" id="PF07726">
    <property type="entry name" value="AAA_3"/>
    <property type="match status" value="1"/>
</dbReference>
<dbReference type="EMBL" id="CP037452">
    <property type="protein sequence ID" value="QDV53672.1"/>
    <property type="molecule type" value="Genomic_DNA"/>
</dbReference>
<comment type="similarity">
    <text evidence="3">Belongs to the MoxR family.</text>
</comment>
<feature type="domain" description="ChlI/MoxR AAA lid" evidence="5">
    <location>
        <begin position="281"/>
        <end position="346"/>
    </location>
</feature>